<name>A0A8I1A198_RHOER</name>
<accession>A0A8I1A198</accession>
<keyword evidence="1" id="KW-0812">Transmembrane</keyword>
<dbReference type="RefSeq" id="WP_149357588.1">
    <property type="nucleotide sequence ID" value="NZ_JAECSB010000057.1"/>
</dbReference>
<dbReference type="Proteomes" id="UP000627573">
    <property type="component" value="Unassembled WGS sequence"/>
</dbReference>
<keyword evidence="1" id="KW-1133">Transmembrane helix</keyword>
<evidence type="ECO:0000256" key="1">
    <source>
        <dbReference type="SAM" id="Phobius"/>
    </source>
</evidence>
<proteinExistence type="predicted"/>
<sequence>MNTGIDLVCACPPPTAMSWRAIVLMVTFSVVGGVLIAGMVAVRRWLNSRRPSSSALSRAQTEHSTFDPCGKDIEFENSVDDVDTTFEDCVNEAVEQARADLLALAQDPWFQMSAWNLAGVVTDAVAALRAAAKTGSDDTGIESDASVLARDGVLIDALNDATHALARYPNDPFRSYTAGWQACNRMASATEHTRRQLNEMWIPSPYRPMNYANSIYGPFPAEPAWPPSKTERSTSEEG</sequence>
<feature type="transmembrane region" description="Helical" evidence="1">
    <location>
        <begin position="22"/>
        <end position="42"/>
    </location>
</feature>
<protein>
    <submittedName>
        <fullName evidence="2">Uncharacterized protein</fullName>
    </submittedName>
</protein>
<dbReference type="AlphaFoldDB" id="A0A8I1A198"/>
<evidence type="ECO:0000313" key="2">
    <source>
        <dbReference type="EMBL" id="MBH5144230.1"/>
    </source>
</evidence>
<keyword evidence="3" id="KW-1185">Reference proteome</keyword>
<organism evidence="2 3">
    <name type="scientific">Rhodococcus erythropolis</name>
    <name type="common">Arthrobacter picolinophilus</name>
    <dbReference type="NCBI Taxonomy" id="1833"/>
    <lineage>
        <taxon>Bacteria</taxon>
        <taxon>Bacillati</taxon>
        <taxon>Actinomycetota</taxon>
        <taxon>Actinomycetes</taxon>
        <taxon>Mycobacteriales</taxon>
        <taxon>Nocardiaceae</taxon>
        <taxon>Rhodococcus</taxon>
        <taxon>Rhodococcus erythropolis group</taxon>
    </lineage>
</organism>
<dbReference type="EMBL" id="JAECSB010000057">
    <property type="protein sequence ID" value="MBH5144230.1"/>
    <property type="molecule type" value="Genomic_DNA"/>
</dbReference>
<reference evidence="2 3" key="1">
    <citation type="submission" date="2020-12" db="EMBL/GenBank/DDBJ databases">
        <title>Draft genome sequence of furan degrading bacterial strain FUR100.</title>
        <authorList>
            <person name="Woiski C."/>
        </authorList>
    </citation>
    <scope>NUCLEOTIDE SEQUENCE [LARGE SCALE GENOMIC DNA]</scope>
    <source>
        <strain evidence="2 3">FUR100</strain>
    </source>
</reference>
<comment type="caution">
    <text evidence="2">The sequence shown here is derived from an EMBL/GenBank/DDBJ whole genome shotgun (WGS) entry which is preliminary data.</text>
</comment>
<gene>
    <name evidence="2" type="ORF">I3517_16560</name>
</gene>
<keyword evidence="1" id="KW-0472">Membrane</keyword>
<evidence type="ECO:0000313" key="3">
    <source>
        <dbReference type="Proteomes" id="UP000627573"/>
    </source>
</evidence>